<name>A0ABZ0QHD1_9VIBR</name>
<proteinExistence type="predicted"/>
<dbReference type="PROSITE" id="PS51186">
    <property type="entry name" value="GNAT"/>
    <property type="match status" value="1"/>
</dbReference>
<dbReference type="RefSeq" id="WP_261897817.1">
    <property type="nucleotide sequence ID" value="NZ_AP024896.1"/>
</dbReference>
<dbReference type="PANTHER" id="PTHR43415">
    <property type="entry name" value="SPERMIDINE N(1)-ACETYLTRANSFERASE"/>
    <property type="match status" value="1"/>
</dbReference>
<sequence length="181" mass="20407">MILKAGMVYLRALDVEDTESFYRWGCDDEITQYSLSGYRYPQSRADVQKWLSQINDDSRTITFGIVLQETHQLIGYTGISSMSTLNRSGEFFILIGEKDLWGKGIASLVTRRITEYAFADIGLHRMTLTAFADNPAAVKAYSNAGYRQEGVLRDAGFRHGEFKDKVAMAVLSTEWSFNSVS</sequence>
<dbReference type="InterPro" id="IPR016181">
    <property type="entry name" value="Acyl_CoA_acyltransferase"/>
</dbReference>
<dbReference type="InterPro" id="IPR000182">
    <property type="entry name" value="GNAT_dom"/>
</dbReference>
<feature type="domain" description="N-acetyltransferase" evidence="1">
    <location>
        <begin position="8"/>
        <end position="167"/>
    </location>
</feature>
<evidence type="ECO:0000313" key="3">
    <source>
        <dbReference type="Proteomes" id="UP001304071"/>
    </source>
</evidence>
<gene>
    <name evidence="2" type="ORF">R8Z52_23300</name>
</gene>
<evidence type="ECO:0000313" key="2">
    <source>
        <dbReference type="EMBL" id="WPC75844.1"/>
    </source>
</evidence>
<protein>
    <submittedName>
        <fullName evidence="2">GNAT family protein</fullName>
        <ecNumber evidence="2">2.-.-.-</ecNumber>
    </submittedName>
</protein>
<evidence type="ECO:0000259" key="1">
    <source>
        <dbReference type="PROSITE" id="PS51186"/>
    </source>
</evidence>
<dbReference type="SUPFAM" id="SSF55729">
    <property type="entry name" value="Acyl-CoA N-acyltransferases (Nat)"/>
    <property type="match status" value="1"/>
</dbReference>
<dbReference type="Pfam" id="PF13302">
    <property type="entry name" value="Acetyltransf_3"/>
    <property type="match status" value="1"/>
</dbReference>
<dbReference type="PANTHER" id="PTHR43415:SF3">
    <property type="entry name" value="GNAT-FAMILY ACETYLTRANSFERASE"/>
    <property type="match status" value="1"/>
</dbReference>
<dbReference type="GO" id="GO:0016740">
    <property type="term" value="F:transferase activity"/>
    <property type="evidence" value="ECO:0007669"/>
    <property type="project" value="UniProtKB-KW"/>
</dbReference>
<organism evidence="2 3">
    <name type="scientific">Vibrio porteresiae DSM 19223</name>
    <dbReference type="NCBI Taxonomy" id="1123496"/>
    <lineage>
        <taxon>Bacteria</taxon>
        <taxon>Pseudomonadati</taxon>
        <taxon>Pseudomonadota</taxon>
        <taxon>Gammaproteobacteria</taxon>
        <taxon>Vibrionales</taxon>
        <taxon>Vibrionaceae</taxon>
        <taxon>Vibrio</taxon>
    </lineage>
</organism>
<dbReference type="EC" id="2.-.-.-" evidence="2"/>
<dbReference type="Gene3D" id="3.40.630.30">
    <property type="match status" value="1"/>
</dbReference>
<reference evidence="2 3" key="1">
    <citation type="submission" date="2023-11" db="EMBL/GenBank/DDBJ databases">
        <title>Plant-associative lifestyle of Vibrio porteresiae and its evolutionary dynamics.</title>
        <authorList>
            <person name="Rameshkumar N."/>
            <person name="Kirti K."/>
        </authorList>
    </citation>
    <scope>NUCLEOTIDE SEQUENCE [LARGE SCALE GENOMIC DNA]</scope>
    <source>
        <strain evidence="2 3">MSSRF30</strain>
    </source>
</reference>
<keyword evidence="2" id="KW-0808">Transferase</keyword>
<dbReference type="EMBL" id="CP138204">
    <property type="protein sequence ID" value="WPC75844.1"/>
    <property type="molecule type" value="Genomic_DNA"/>
</dbReference>
<keyword evidence="3" id="KW-1185">Reference proteome</keyword>
<accession>A0ABZ0QHD1</accession>
<dbReference type="Proteomes" id="UP001304071">
    <property type="component" value="Chromosome 2"/>
</dbReference>